<protein>
    <submittedName>
        <fullName evidence="2">Uncharacterized protein</fullName>
    </submittedName>
</protein>
<dbReference type="AlphaFoldDB" id="X0XQH8"/>
<sequence>DIKGNPEVPNATASYSGADAGSGEQGLAWFVGGRTYTVTSDENTILVAAGYSTTGI</sequence>
<comment type="caution">
    <text evidence="2">The sequence shown here is derived from an EMBL/GenBank/DDBJ whole genome shotgun (WGS) entry which is preliminary data.</text>
</comment>
<feature type="region of interest" description="Disordered" evidence="1">
    <location>
        <begin position="1"/>
        <end position="22"/>
    </location>
</feature>
<reference evidence="2" key="1">
    <citation type="journal article" date="2014" name="Front. Microbiol.">
        <title>High frequency of phylogenetically diverse reductive dehalogenase-homologous genes in deep subseafloor sedimentary metagenomes.</title>
        <authorList>
            <person name="Kawai M."/>
            <person name="Futagami T."/>
            <person name="Toyoda A."/>
            <person name="Takaki Y."/>
            <person name="Nishi S."/>
            <person name="Hori S."/>
            <person name="Arai W."/>
            <person name="Tsubouchi T."/>
            <person name="Morono Y."/>
            <person name="Uchiyama I."/>
            <person name="Ito T."/>
            <person name="Fujiyama A."/>
            <person name="Inagaki F."/>
            <person name="Takami H."/>
        </authorList>
    </citation>
    <scope>NUCLEOTIDE SEQUENCE</scope>
    <source>
        <strain evidence="2">Expedition CK06-06</strain>
    </source>
</reference>
<feature type="non-terminal residue" evidence="2">
    <location>
        <position position="1"/>
    </location>
</feature>
<gene>
    <name evidence="2" type="ORF">S01H1_63686</name>
</gene>
<accession>X0XQH8</accession>
<evidence type="ECO:0000313" key="2">
    <source>
        <dbReference type="EMBL" id="GAG37587.1"/>
    </source>
</evidence>
<evidence type="ECO:0000256" key="1">
    <source>
        <dbReference type="SAM" id="MobiDB-lite"/>
    </source>
</evidence>
<proteinExistence type="predicted"/>
<dbReference type="EMBL" id="BARS01041933">
    <property type="protein sequence ID" value="GAG37587.1"/>
    <property type="molecule type" value="Genomic_DNA"/>
</dbReference>
<organism evidence="2">
    <name type="scientific">marine sediment metagenome</name>
    <dbReference type="NCBI Taxonomy" id="412755"/>
    <lineage>
        <taxon>unclassified sequences</taxon>
        <taxon>metagenomes</taxon>
        <taxon>ecological metagenomes</taxon>
    </lineage>
</organism>
<name>X0XQH8_9ZZZZ</name>